<comment type="caution">
    <text evidence="3">The sequence shown here is derived from an EMBL/GenBank/DDBJ whole genome shotgun (WGS) entry which is preliminary data.</text>
</comment>
<proteinExistence type="predicted"/>
<evidence type="ECO:0000313" key="3">
    <source>
        <dbReference type="EMBL" id="MCL6679695.1"/>
    </source>
</evidence>
<feature type="region of interest" description="Disordered" evidence="1">
    <location>
        <begin position="22"/>
        <end position="53"/>
    </location>
</feature>
<evidence type="ECO:0000256" key="2">
    <source>
        <dbReference type="SAM" id="SignalP"/>
    </source>
</evidence>
<evidence type="ECO:0000313" key="4">
    <source>
        <dbReference type="Proteomes" id="UP001165343"/>
    </source>
</evidence>
<feature type="signal peptide" evidence="2">
    <location>
        <begin position="1"/>
        <end position="21"/>
    </location>
</feature>
<keyword evidence="4" id="KW-1185">Reference proteome</keyword>
<accession>A0ABT0RHD5</accession>
<protein>
    <recommendedName>
        <fullName evidence="5">Nickel/cobalt transporter regulator</fullName>
    </recommendedName>
</protein>
<dbReference type="RefSeq" id="WP_249868577.1">
    <property type="nucleotide sequence ID" value="NZ_JAMGBC010000001.1"/>
</dbReference>
<name>A0ABT0RHD5_9SPHN</name>
<evidence type="ECO:0000256" key="1">
    <source>
        <dbReference type="SAM" id="MobiDB-lite"/>
    </source>
</evidence>
<evidence type="ECO:0008006" key="5">
    <source>
        <dbReference type="Google" id="ProtNLM"/>
    </source>
</evidence>
<feature type="chain" id="PRO_5047410672" description="Nickel/cobalt transporter regulator" evidence="2">
    <location>
        <begin position="22"/>
        <end position="153"/>
    </location>
</feature>
<reference evidence="3" key="1">
    <citation type="submission" date="2022-05" db="EMBL/GenBank/DDBJ databases">
        <authorList>
            <person name="Jo J.-H."/>
            <person name="Im W.-T."/>
        </authorList>
    </citation>
    <scope>NUCLEOTIDE SEQUENCE</scope>
    <source>
        <strain evidence="3">RG327</strain>
    </source>
</reference>
<dbReference type="EMBL" id="JAMGBC010000001">
    <property type="protein sequence ID" value="MCL6679695.1"/>
    <property type="molecule type" value="Genomic_DNA"/>
</dbReference>
<gene>
    <name evidence="3" type="ORF">LZ519_10275</name>
</gene>
<sequence>MKSLILIAGAAAFALATPSLAKPGQGHGNQGNQGKAHSSKVHGKAHSSAHGRHVVTSRHGRLYALDARGRCPPGLAKKHNGCMPPGQAKKIYNVGQHYNRNFGYRWTYDRIPYDLRSRYTFDRNDRFYYRDGYLYQVDPRTMLVEQVVSALLR</sequence>
<keyword evidence="2" id="KW-0732">Signal</keyword>
<dbReference type="Gene3D" id="3.10.450.160">
    <property type="entry name" value="inner membrane protein cigr"/>
    <property type="match status" value="1"/>
</dbReference>
<dbReference type="Proteomes" id="UP001165343">
    <property type="component" value="Unassembled WGS sequence"/>
</dbReference>
<organism evidence="3 4">
    <name type="scientific">Sphingomonas anseongensis</name>
    <dbReference type="NCBI Taxonomy" id="2908207"/>
    <lineage>
        <taxon>Bacteria</taxon>
        <taxon>Pseudomonadati</taxon>
        <taxon>Pseudomonadota</taxon>
        <taxon>Alphaproteobacteria</taxon>
        <taxon>Sphingomonadales</taxon>
        <taxon>Sphingomonadaceae</taxon>
        <taxon>Sphingomonas</taxon>
    </lineage>
</organism>
<feature type="compositionally biased region" description="Basic residues" evidence="1">
    <location>
        <begin position="37"/>
        <end position="53"/>
    </location>
</feature>